<sequence length="85" mass="9727">MAPSNGVSYIHPMYKLFFQKIEPAITLWTGYVNLRNRTLSGSLLISKISIEDYYLFRDQFVLEQAVAQMSTRTFGVELGVLEGDF</sequence>
<dbReference type="GeneID" id="29986336"/>
<gene>
    <name evidence="1" type="ORF">TGAM01_v208626</name>
</gene>
<dbReference type="EMBL" id="JPDN02000037">
    <property type="protein sequence ID" value="PON22542.1"/>
    <property type="molecule type" value="Genomic_DNA"/>
</dbReference>
<reference evidence="1 2" key="1">
    <citation type="journal article" date="2016" name="Genome Announc.">
        <title>Draft Whole-Genome Sequence of Trichoderma gamsii T6085, a Promising Biocontrol Agent of Fusarium Head Blight on Wheat.</title>
        <authorList>
            <person name="Baroncelli R."/>
            <person name="Zapparata A."/>
            <person name="Piaggeschi G."/>
            <person name="Sarrocco S."/>
            <person name="Vannacci G."/>
        </authorList>
    </citation>
    <scope>NUCLEOTIDE SEQUENCE [LARGE SCALE GENOMIC DNA]</scope>
    <source>
        <strain evidence="1 2">T6085</strain>
    </source>
</reference>
<comment type="caution">
    <text evidence="1">The sequence shown here is derived from an EMBL/GenBank/DDBJ whole genome shotgun (WGS) entry which is preliminary data.</text>
</comment>
<dbReference type="RefSeq" id="XP_018660504.1">
    <property type="nucleotide sequence ID" value="XM_018806253.1"/>
</dbReference>
<evidence type="ECO:0000313" key="1">
    <source>
        <dbReference type="EMBL" id="PON22542.1"/>
    </source>
</evidence>
<proteinExistence type="predicted"/>
<dbReference type="AlphaFoldDB" id="A0A2P4ZE22"/>
<keyword evidence="2" id="KW-1185">Reference proteome</keyword>
<name>A0A2P4ZE22_9HYPO</name>
<evidence type="ECO:0000313" key="2">
    <source>
        <dbReference type="Proteomes" id="UP000054821"/>
    </source>
</evidence>
<protein>
    <submittedName>
        <fullName evidence="1">Uncharacterized protein</fullName>
    </submittedName>
</protein>
<dbReference type="Proteomes" id="UP000054821">
    <property type="component" value="Unassembled WGS sequence"/>
</dbReference>
<accession>A0A2P4ZE22</accession>
<organism evidence="1 2">
    <name type="scientific">Trichoderma gamsii</name>
    <dbReference type="NCBI Taxonomy" id="398673"/>
    <lineage>
        <taxon>Eukaryota</taxon>
        <taxon>Fungi</taxon>
        <taxon>Dikarya</taxon>
        <taxon>Ascomycota</taxon>
        <taxon>Pezizomycotina</taxon>
        <taxon>Sordariomycetes</taxon>
        <taxon>Hypocreomycetidae</taxon>
        <taxon>Hypocreales</taxon>
        <taxon>Hypocreaceae</taxon>
        <taxon>Trichoderma</taxon>
    </lineage>
</organism>